<dbReference type="InterPro" id="IPR017598">
    <property type="entry name" value="SulphurTrfase_DndC"/>
</dbReference>
<evidence type="ECO:0000313" key="1">
    <source>
        <dbReference type="EMBL" id="AFT98754.1"/>
    </source>
</evidence>
<sequence length="305" mass="35737">MYSPIEDWDTDEVWMFLMQYANPWGVSNKDLLTMYQGASADSECPLVVDSTTPSCGDSRFGCWTCTLVEQDKSMAAMVHNSAEHKWMKPLLDLRNNLDNPDDKEDREYRKMNGTIQLFKDKIVHGPYTQKAREKWLRELLKAQTKVRKRAPEGLRNIELISMDELHEVRRIWIFEKHEVEDILPKIYEDETGEKFPGKPLDAYLTLGADEMELLRELCEDDDTHFTTMRELLSVERRYRTMSRRSGLFEALEKVVRKGYFADADDALDYARNRDRLRMENRDRPQLRAEAQQLLPLMEVNADASA</sequence>
<reference evidence="1 2" key="1">
    <citation type="journal article" date="2012" name="J. Bacteriol.">
        <title>Complete genome sequence of Nocardia brasiliensis HUJEG-1.</title>
        <authorList>
            <person name="Vera-Cabrera L."/>
            <person name="Ortiz-Lopez R."/>
            <person name="Elizondo-Gonzalez R."/>
            <person name="Perez-Maya A.A."/>
            <person name="Ocampo-Candiani J."/>
        </authorList>
    </citation>
    <scope>NUCLEOTIDE SEQUENCE [LARGE SCALE GENOMIC DNA]</scope>
    <source>
        <strain evidence="2">ATCC 700358</strain>
    </source>
</reference>
<dbReference type="KEGG" id="nbr:O3I_003960"/>
<accession>K0EPK0</accession>
<dbReference type="HOGENOM" id="CLU_068667_0_0_11"/>
<dbReference type="NCBIfam" id="TIGR03183">
    <property type="entry name" value="DNA_S_dndC"/>
    <property type="match status" value="1"/>
</dbReference>
<dbReference type="AlphaFoldDB" id="K0EPK0"/>
<proteinExistence type="predicted"/>
<evidence type="ECO:0008006" key="3">
    <source>
        <dbReference type="Google" id="ProtNLM"/>
    </source>
</evidence>
<organism evidence="1 2">
    <name type="scientific">Nocardia brasiliensis (strain ATCC 700358 / HUJEG-1)</name>
    <dbReference type="NCBI Taxonomy" id="1133849"/>
    <lineage>
        <taxon>Bacteria</taxon>
        <taxon>Bacillati</taxon>
        <taxon>Actinomycetota</taxon>
        <taxon>Actinomycetes</taxon>
        <taxon>Mycobacteriales</taxon>
        <taxon>Nocardiaceae</taxon>
        <taxon>Nocardia</taxon>
    </lineage>
</organism>
<gene>
    <name evidence="1" type="ORF">O3I_003960</name>
</gene>
<dbReference type="Proteomes" id="UP000006304">
    <property type="component" value="Chromosome"/>
</dbReference>
<name>K0EPK0_NOCB7</name>
<evidence type="ECO:0000313" key="2">
    <source>
        <dbReference type="Proteomes" id="UP000006304"/>
    </source>
</evidence>
<dbReference type="STRING" id="1133849.O3I_003960"/>
<protein>
    <recommendedName>
        <fullName evidence="3">Sulfurtransferase DndC</fullName>
    </recommendedName>
</protein>
<keyword evidence="2" id="KW-1185">Reference proteome</keyword>
<dbReference type="EMBL" id="CP003876">
    <property type="protein sequence ID" value="AFT98754.1"/>
    <property type="molecule type" value="Genomic_DNA"/>
</dbReference>
<dbReference type="eggNOG" id="COG0175">
    <property type="taxonomic scope" value="Bacteria"/>
</dbReference>